<dbReference type="InterPro" id="IPR041364">
    <property type="entry name" value="Rbx-bd"/>
</dbReference>
<organism evidence="2 3">
    <name type="scientific">Kluyvera cryocrescens</name>
    <name type="common">Kluyvera citrophila</name>
    <dbReference type="NCBI Taxonomy" id="580"/>
    <lineage>
        <taxon>Bacteria</taxon>
        <taxon>Pseudomonadati</taxon>
        <taxon>Pseudomonadota</taxon>
        <taxon>Gammaproteobacteria</taxon>
        <taxon>Enterobacterales</taxon>
        <taxon>Enterobacteriaceae</taxon>
        <taxon>Kluyvera</taxon>
    </lineage>
</organism>
<dbReference type="Proteomes" id="UP000401081">
    <property type="component" value="Unassembled WGS sequence"/>
</dbReference>
<reference evidence="2 3" key="1">
    <citation type="submission" date="2019-03" db="EMBL/GenBank/DDBJ databases">
        <authorList>
            <consortium name="Pathogen Informatics"/>
        </authorList>
    </citation>
    <scope>NUCLEOTIDE SEQUENCE [LARGE SCALE GENOMIC DNA]</scope>
    <source>
        <strain evidence="2 3">NCTC12993</strain>
    </source>
</reference>
<proteinExistence type="predicted"/>
<dbReference type="Gene3D" id="3.30.390.120">
    <property type="match status" value="1"/>
</dbReference>
<gene>
    <name evidence="2" type="primary">norW_1</name>
    <name evidence="2" type="ORF">NCTC12993_02737</name>
</gene>
<keyword evidence="3" id="KW-1185">Reference proteome</keyword>
<dbReference type="EMBL" id="CAADJD010000018">
    <property type="protein sequence ID" value="VFS63572.1"/>
    <property type="molecule type" value="Genomic_DNA"/>
</dbReference>
<feature type="domain" description="Rubredoxin binding" evidence="1">
    <location>
        <begin position="1"/>
        <end position="65"/>
    </location>
</feature>
<dbReference type="Pfam" id="PF18113">
    <property type="entry name" value="Rbx_binding"/>
    <property type="match status" value="1"/>
</dbReference>
<dbReference type="AlphaFoldDB" id="A0A485AS57"/>
<evidence type="ECO:0000313" key="2">
    <source>
        <dbReference type="EMBL" id="VFS63572.1"/>
    </source>
</evidence>
<evidence type="ECO:0000313" key="3">
    <source>
        <dbReference type="Proteomes" id="UP000401081"/>
    </source>
</evidence>
<accession>A0A485AS57</accession>
<sequence length="67" mass="7615">MLVKVKTPDLPLHLAGETRRQDLNWAIETRADGMLAQGYDQNQQLRAFVVSEERMKEAFGLLKSLVS</sequence>
<name>A0A485AS57_KLUCR</name>
<keyword evidence="2" id="KW-0560">Oxidoreductase</keyword>
<evidence type="ECO:0000259" key="1">
    <source>
        <dbReference type="Pfam" id="PF18113"/>
    </source>
</evidence>
<dbReference type="GO" id="GO:0016491">
    <property type="term" value="F:oxidoreductase activity"/>
    <property type="evidence" value="ECO:0007669"/>
    <property type="project" value="UniProtKB-KW"/>
</dbReference>
<protein>
    <submittedName>
        <fullName evidence="2">Nitric oxide reductase FlRd-NAD(+) reductase</fullName>
        <ecNumber evidence="2">1.18.1.-</ecNumber>
    </submittedName>
</protein>
<dbReference type="EC" id="1.18.1.-" evidence="2"/>